<dbReference type="AlphaFoldDB" id="A0A250XIP6"/>
<reference evidence="2 3" key="1">
    <citation type="submission" date="2017-08" db="EMBL/GenBank/DDBJ databases">
        <title>Acidophilic green algal genome provides insights into adaptation to an acidic environment.</title>
        <authorList>
            <person name="Hirooka S."/>
            <person name="Hirose Y."/>
            <person name="Kanesaki Y."/>
            <person name="Higuchi S."/>
            <person name="Fujiwara T."/>
            <person name="Onuma R."/>
            <person name="Era A."/>
            <person name="Ohbayashi R."/>
            <person name="Uzuka A."/>
            <person name="Nozaki H."/>
            <person name="Yoshikawa H."/>
            <person name="Miyagishima S.Y."/>
        </authorList>
    </citation>
    <scope>NUCLEOTIDE SEQUENCE [LARGE SCALE GENOMIC DNA]</scope>
    <source>
        <strain evidence="2 3">NIES-2499</strain>
    </source>
</reference>
<accession>A0A250XIP6</accession>
<dbReference type="GO" id="GO:0005739">
    <property type="term" value="C:mitochondrion"/>
    <property type="evidence" value="ECO:0007669"/>
    <property type="project" value="TreeGrafter"/>
</dbReference>
<dbReference type="PANTHER" id="PTHR31596">
    <property type="entry name" value="T-CELL ACTIVATION INHIBITOR, MITOCHONDRIAL"/>
    <property type="match status" value="1"/>
</dbReference>
<dbReference type="EMBL" id="BEGY01000089">
    <property type="protein sequence ID" value="GAX82955.1"/>
    <property type="molecule type" value="Genomic_DNA"/>
</dbReference>
<protein>
    <recommendedName>
        <fullName evidence="1">DUF4460 domain-containing protein</fullName>
    </recommendedName>
</protein>
<dbReference type="PANTHER" id="PTHR31596:SF1">
    <property type="entry name" value="T-CELL ACTIVATION INHIBITOR, MITOCHONDRIAL"/>
    <property type="match status" value="1"/>
</dbReference>
<evidence type="ECO:0000313" key="3">
    <source>
        <dbReference type="Proteomes" id="UP000232323"/>
    </source>
</evidence>
<organism evidence="2 3">
    <name type="scientific">Chlamydomonas eustigma</name>
    <dbReference type="NCBI Taxonomy" id="1157962"/>
    <lineage>
        <taxon>Eukaryota</taxon>
        <taxon>Viridiplantae</taxon>
        <taxon>Chlorophyta</taxon>
        <taxon>core chlorophytes</taxon>
        <taxon>Chlorophyceae</taxon>
        <taxon>CS clade</taxon>
        <taxon>Chlamydomonadales</taxon>
        <taxon>Chlamydomonadaceae</taxon>
        <taxon>Chlamydomonas</taxon>
    </lineage>
</organism>
<feature type="domain" description="DUF4460" evidence="1">
    <location>
        <begin position="52"/>
        <end position="114"/>
    </location>
</feature>
<dbReference type="InterPro" id="IPR027986">
    <property type="entry name" value="TCAIM"/>
</dbReference>
<dbReference type="Proteomes" id="UP000232323">
    <property type="component" value="Unassembled WGS sequence"/>
</dbReference>
<dbReference type="InterPro" id="IPR028031">
    <property type="entry name" value="DUF4460"/>
</dbReference>
<evidence type="ECO:0000313" key="2">
    <source>
        <dbReference type="EMBL" id="GAX82955.1"/>
    </source>
</evidence>
<keyword evidence="3" id="KW-1185">Reference proteome</keyword>
<dbReference type="OrthoDB" id="511153at2759"/>
<sequence>MLHADNLNRECCETSLNAISLLHSRSATETLWRKRSFRRLCADLLASPKMAKTMDTRQLIRSVIKRVHPDLFPSNHYERQVNAESLKLLNIYVDQLGSGSSPKPTKLEFHVKEMGALKKINAQLSANGNLAPLFYAFGLISQDRLHVEMTLSDRDVPDTNFLGWLRGQVQDAVKTAEQHDALKWKIRKLIENVVERHSLAGLQVGAVYAVSIGEQERHLDALHVLESCLEESCASGLSLEGISIQLYHPEMCPKESVTSFDARGMFHMTTRHMRGYVGDDGRIHIAAAKETLSKELLILDLDQARTLTQASQIWLRRVLELRDPVTSLLGVKSVWCETKTAIMSQKFVLWAGYLLENRETYSKQLSGMRFSFSLIVHTDEEAPLISFHPSSPILNVSADCPPDHLVSFLVSEAGVEASEAAGSAQLSRDREDALLDQVRQALEAKCVIKICMNDKVVEGARRLLDHADEIRQVVDLKGCCLALDDCYEVWDSGFISIPYDFSLRELPEKVSERAAFVPYVKFFIFLPTKSF</sequence>
<comment type="caution">
    <text evidence="2">The sequence shown here is derived from an EMBL/GenBank/DDBJ whole genome shotgun (WGS) entry which is preliminary data.</text>
</comment>
<gene>
    <name evidence="2" type="ORF">CEUSTIGMA_g10382.t1</name>
</gene>
<dbReference type="Pfam" id="PF14687">
    <property type="entry name" value="DUF4460"/>
    <property type="match status" value="1"/>
</dbReference>
<proteinExistence type="predicted"/>
<name>A0A250XIP6_9CHLO</name>
<evidence type="ECO:0000259" key="1">
    <source>
        <dbReference type="Pfam" id="PF14687"/>
    </source>
</evidence>